<protein>
    <recommendedName>
        <fullName evidence="2">Integrase catalytic domain-containing protein</fullName>
    </recommendedName>
</protein>
<dbReference type="PANTHER" id="PTHR37984">
    <property type="entry name" value="PROTEIN CBG26694"/>
    <property type="match status" value="1"/>
</dbReference>
<sequence>MSSEIKQFIETCDVCRAYDKRQPKETLISHEVRERPLAKVRVDLFSYRSRNYLICVDYYSSFWEIDLLEDTRSATVIRKLKAQFARHAIPETCVSDNGSQFISDEFKEFSRHWSFAHVTSPRHTLRRVVIPVVDHNVHNKLLTNKEHQAVNYNKGAKDLAELKSGDTVRLTPPRSPTGESVKARVDNSVGTQSYEVVTEDGARYRRNRRHLRKTRESYNRSAVTPNLTLTEHLVPLGRSQKASPSKPKERAAVTPAVSDQQEAVVPAACEQQGACRDPVTLQGQSESSSQPIAVSECPKTTRSGRVVKRPQYLKDFHTET</sequence>
<dbReference type="InterPro" id="IPR001584">
    <property type="entry name" value="Integrase_cat-core"/>
</dbReference>
<dbReference type="InterPro" id="IPR012337">
    <property type="entry name" value="RNaseH-like_sf"/>
</dbReference>
<dbReference type="EMBL" id="JARQWQ010000043">
    <property type="protein sequence ID" value="KAK2558817.1"/>
    <property type="molecule type" value="Genomic_DNA"/>
</dbReference>
<dbReference type="AlphaFoldDB" id="A0AAD9QCK6"/>
<organism evidence="3 4">
    <name type="scientific">Acropora cervicornis</name>
    <name type="common">Staghorn coral</name>
    <dbReference type="NCBI Taxonomy" id="6130"/>
    <lineage>
        <taxon>Eukaryota</taxon>
        <taxon>Metazoa</taxon>
        <taxon>Cnidaria</taxon>
        <taxon>Anthozoa</taxon>
        <taxon>Hexacorallia</taxon>
        <taxon>Scleractinia</taxon>
        <taxon>Astrocoeniina</taxon>
        <taxon>Acroporidae</taxon>
        <taxon>Acropora</taxon>
    </lineage>
</organism>
<keyword evidence="4" id="KW-1185">Reference proteome</keyword>
<dbReference type="Proteomes" id="UP001249851">
    <property type="component" value="Unassembled WGS sequence"/>
</dbReference>
<dbReference type="InterPro" id="IPR050951">
    <property type="entry name" value="Retrovirus_Pol_polyprotein"/>
</dbReference>
<dbReference type="PROSITE" id="PS50994">
    <property type="entry name" value="INTEGRASE"/>
    <property type="match status" value="1"/>
</dbReference>
<dbReference type="Gene3D" id="3.30.420.10">
    <property type="entry name" value="Ribonuclease H-like superfamily/Ribonuclease H"/>
    <property type="match status" value="1"/>
</dbReference>
<evidence type="ECO:0000313" key="4">
    <source>
        <dbReference type="Proteomes" id="UP001249851"/>
    </source>
</evidence>
<comment type="caution">
    <text evidence="3">The sequence shown here is derived from an EMBL/GenBank/DDBJ whole genome shotgun (WGS) entry which is preliminary data.</text>
</comment>
<feature type="compositionally biased region" description="Polar residues" evidence="1">
    <location>
        <begin position="281"/>
        <end position="303"/>
    </location>
</feature>
<name>A0AAD9QCK6_ACRCE</name>
<dbReference type="GO" id="GO:0003676">
    <property type="term" value="F:nucleic acid binding"/>
    <property type="evidence" value="ECO:0007669"/>
    <property type="project" value="InterPro"/>
</dbReference>
<dbReference type="Pfam" id="PF00665">
    <property type="entry name" value="rve"/>
    <property type="match status" value="1"/>
</dbReference>
<gene>
    <name evidence="3" type="ORF">P5673_019032</name>
</gene>
<reference evidence="3" key="1">
    <citation type="journal article" date="2023" name="G3 (Bethesda)">
        <title>Whole genome assembly and annotation of the endangered Caribbean coral Acropora cervicornis.</title>
        <authorList>
            <person name="Selwyn J.D."/>
            <person name="Vollmer S.V."/>
        </authorList>
    </citation>
    <scope>NUCLEOTIDE SEQUENCE</scope>
    <source>
        <strain evidence="3">K2</strain>
    </source>
</reference>
<feature type="region of interest" description="Disordered" evidence="1">
    <location>
        <begin position="238"/>
        <end position="259"/>
    </location>
</feature>
<feature type="region of interest" description="Disordered" evidence="1">
    <location>
        <begin position="280"/>
        <end position="304"/>
    </location>
</feature>
<evidence type="ECO:0000313" key="3">
    <source>
        <dbReference type="EMBL" id="KAK2558817.1"/>
    </source>
</evidence>
<evidence type="ECO:0000259" key="2">
    <source>
        <dbReference type="PROSITE" id="PS50994"/>
    </source>
</evidence>
<proteinExistence type="predicted"/>
<evidence type="ECO:0000256" key="1">
    <source>
        <dbReference type="SAM" id="MobiDB-lite"/>
    </source>
</evidence>
<reference evidence="3" key="2">
    <citation type="journal article" date="2023" name="Science">
        <title>Genomic signatures of disease resistance in endangered staghorn corals.</title>
        <authorList>
            <person name="Vollmer S.V."/>
            <person name="Selwyn J.D."/>
            <person name="Despard B.A."/>
            <person name="Roesel C.L."/>
        </authorList>
    </citation>
    <scope>NUCLEOTIDE SEQUENCE</scope>
    <source>
        <strain evidence="3">K2</strain>
    </source>
</reference>
<accession>A0AAD9QCK6</accession>
<feature type="domain" description="Integrase catalytic" evidence="2">
    <location>
        <begin position="32"/>
        <end position="120"/>
    </location>
</feature>
<dbReference type="InterPro" id="IPR036397">
    <property type="entry name" value="RNaseH_sf"/>
</dbReference>
<dbReference type="GO" id="GO:0015074">
    <property type="term" value="P:DNA integration"/>
    <property type="evidence" value="ECO:0007669"/>
    <property type="project" value="InterPro"/>
</dbReference>
<dbReference type="PANTHER" id="PTHR37984:SF8">
    <property type="entry name" value="CCHC-TYPE DOMAIN-CONTAINING PROTEIN"/>
    <property type="match status" value="1"/>
</dbReference>
<dbReference type="SUPFAM" id="SSF53098">
    <property type="entry name" value="Ribonuclease H-like"/>
    <property type="match status" value="1"/>
</dbReference>